<comment type="caution">
    <text evidence="1">The sequence shown here is derived from an EMBL/GenBank/DDBJ whole genome shotgun (WGS) entry which is preliminary data.</text>
</comment>
<dbReference type="EMBL" id="VSSQ01047917">
    <property type="protein sequence ID" value="MPN01943.1"/>
    <property type="molecule type" value="Genomic_DNA"/>
</dbReference>
<evidence type="ECO:0000313" key="1">
    <source>
        <dbReference type="EMBL" id="MPN01943.1"/>
    </source>
</evidence>
<accession>A0A645EN26</accession>
<dbReference type="AlphaFoldDB" id="A0A645EN26"/>
<reference evidence="1" key="1">
    <citation type="submission" date="2019-08" db="EMBL/GenBank/DDBJ databases">
        <authorList>
            <person name="Kucharzyk K."/>
            <person name="Murdoch R.W."/>
            <person name="Higgins S."/>
            <person name="Loffler F."/>
        </authorList>
    </citation>
    <scope>NUCLEOTIDE SEQUENCE</scope>
</reference>
<sequence>MCHEVLDAGDFGGQRARADQAHHPGDVDGEIVLHLRFVRHGNQVEAGRCRLGLPHGFHCRELGLLCLAHGVTGFVAEHDDRADRGETEGGCDPEAALGKLDIAAAQQIEGRDRQHEHRTGYIACGHGMHELTLCNRIEDHGPEVGELHAHGLEAELSAYRVLHPAVGDQDPERGKVGAHCHQQGDEQVLLA</sequence>
<gene>
    <name evidence="1" type="ORF">SDC9_149156</name>
</gene>
<proteinExistence type="predicted"/>
<name>A0A645EN26_9ZZZZ</name>
<protein>
    <submittedName>
        <fullName evidence="1">Uncharacterized protein</fullName>
    </submittedName>
</protein>
<organism evidence="1">
    <name type="scientific">bioreactor metagenome</name>
    <dbReference type="NCBI Taxonomy" id="1076179"/>
    <lineage>
        <taxon>unclassified sequences</taxon>
        <taxon>metagenomes</taxon>
        <taxon>ecological metagenomes</taxon>
    </lineage>
</organism>